<keyword evidence="6 7" id="KW-0472">Membrane</keyword>
<keyword evidence="10" id="KW-1185">Reference proteome</keyword>
<dbReference type="Proteomes" id="UP001156694">
    <property type="component" value="Unassembled WGS sequence"/>
</dbReference>
<comment type="subcellular location">
    <subcellularLocation>
        <location evidence="1">Membrane</location>
        <topology evidence="1">Multi-pass membrane protein</topology>
    </subcellularLocation>
</comment>
<feature type="transmembrane region" description="Helical" evidence="7">
    <location>
        <begin position="29"/>
        <end position="46"/>
    </location>
</feature>
<dbReference type="PANTHER" id="PTHR43867">
    <property type="entry name" value="CELLULOSE SYNTHASE CATALYTIC SUBUNIT A [UDP-FORMING]"/>
    <property type="match status" value="1"/>
</dbReference>
<feature type="transmembrane region" description="Helical" evidence="7">
    <location>
        <begin position="536"/>
        <end position="557"/>
    </location>
</feature>
<dbReference type="InterPro" id="IPR001173">
    <property type="entry name" value="Glyco_trans_2-like"/>
</dbReference>
<evidence type="ECO:0000256" key="2">
    <source>
        <dbReference type="ARBA" id="ARBA00022676"/>
    </source>
</evidence>
<organism evidence="9 10">
    <name type="scientific">Amylibacter marinus</name>
    <dbReference type="NCBI Taxonomy" id="1475483"/>
    <lineage>
        <taxon>Bacteria</taxon>
        <taxon>Pseudomonadati</taxon>
        <taxon>Pseudomonadota</taxon>
        <taxon>Alphaproteobacteria</taxon>
        <taxon>Rhodobacterales</taxon>
        <taxon>Paracoccaceae</taxon>
        <taxon>Amylibacter</taxon>
    </lineage>
</organism>
<reference evidence="10" key="1">
    <citation type="journal article" date="2019" name="Int. J. Syst. Evol. Microbiol.">
        <title>The Global Catalogue of Microorganisms (GCM) 10K type strain sequencing project: providing services to taxonomists for standard genome sequencing and annotation.</title>
        <authorList>
            <consortium name="The Broad Institute Genomics Platform"/>
            <consortium name="The Broad Institute Genome Sequencing Center for Infectious Disease"/>
            <person name="Wu L."/>
            <person name="Ma J."/>
        </authorList>
    </citation>
    <scope>NUCLEOTIDE SEQUENCE [LARGE SCALE GENOMIC DNA]</scope>
    <source>
        <strain evidence="10">NBRC 110140</strain>
    </source>
</reference>
<evidence type="ECO:0000256" key="4">
    <source>
        <dbReference type="ARBA" id="ARBA00022692"/>
    </source>
</evidence>
<comment type="caution">
    <text evidence="9">The sequence shown here is derived from an EMBL/GenBank/DDBJ whole genome shotgun (WGS) entry which is preliminary data.</text>
</comment>
<keyword evidence="4 7" id="KW-0812">Transmembrane</keyword>
<evidence type="ECO:0000256" key="7">
    <source>
        <dbReference type="SAM" id="Phobius"/>
    </source>
</evidence>
<feature type="transmembrane region" description="Helical" evidence="7">
    <location>
        <begin position="58"/>
        <end position="80"/>
    </location>
</feature>
<feature type="domain" description="Glycosyltransferase 2-like" evidence="8">
    <location>
        <begin position="114"/>
        <end position="241"/>
    </location>
</feature>
<feature type="transmembrane region" description="Helical" evidence="7">
    <location>
        <begin position="470"/>
        <end position="492"/>
    </location>
</feature>
<gene>
    <name evidence="9" type="ORF">GCM10007939_16590</name>
</gene>
<keyword evidence="3" id="KW-0808">Transferase</keyword>
<feature type="transmembrane region" description="Helical" evidence="7">
    <location>
        <begin position="498"/>
        <end position="516"/>
    </location>
</feature>
<evidence type="ECO:0000256" key="1">
    <source>
        <dbReference type="ARBA" id="ARBA00004141"/>
    </source>
</evidence>
<evidence type="ECO:0000259" key="8">
    <source>
        <dbReference type="Pfam" id="PF00535"/>
    </source>
</evidence>
<dbReference type="PANTHER" id="PTHR43867:SF2">
    <property type="entry name" value="CELLULOSE SYNTHASE CATALYTIC SUBUNIT A [UDP-FORMING]"/>
    <property type="match status" value="1"/>
</dbReference>
<dbReference type="Gene3D" id="3.90.550.10">
    <property type="entry name" value="Spore Coat Polysaccharide Biosynthesis Protein SpsA, Chain A"/>
    <property type="match status" value="1"/>
</dbReference>
<dbReference type="InterPro" id="IPR050321">
    <property type="entry name" value="Glycosyltr_2/OpgH_subfam"/>
</dbReference>
<evidence type="ECO:0000256" key="5">
    <source>
        <dbReference type="ARBA" id="ARBA00022989"/>
    </source>
</evidence>
<sequence>MRPLKKFYFSEYEDRKPEPPLAYNPRIEFLWQLCATATVFLGIWYIQWRWAHSLNHDALWFSVPVALAETLSFIGLLLYVNNLWSTDDVPKSPPPEMRREVMFDGADRPLSVDIFLPTYTEDPELIRYSIRDAMAVRYPYSIDIKVHVLDDGNRPEMKAVAQQEGVNYITRSSNIGYKAGNLRNGMENTDGDFIVILDSDTRVFPTFLINTLGYFRDADVAWVQTPQWFYDVPEGTRLPDVWQNACGVVGKWSAKAVETVVGPITVNQDPFISDPKLFYDVILRRRNRANASFCCGAGSIHRRGAVMESALRDYSSQVQGMVAGYSENESVPDRKAQLQSALATECALSTELTPYKFHVSEDIYTSIVLHEDTERNWKSILHPGVETKMLSPLDLHTWALQRFKYAAGTLHIMLYDNPLRRSGMSLAQKMMYAMTFWSYLAPIWLVIFIGAPIFALFSGISPVSAYSVEFFAHLLPFLLMHELASALGTWGVDNRKGKMLNLAFFSFNIQAMWAVVMRREIKFKVTPKSRNTGNFLHLVIPQITVLCLCVLAIGYGAVQQYLDPNPQRLTALIVNGFWASINGYAMTVLIAAALWRPKDIASAGMEIQDQVKQGELA</sequence>
<dbReference type="EMBL" id="BSNN01000004">
    <property type="protein sequence ID" value="GLQ35376.1"/>
    <property type="molecule type" value="Genomic_DNA"/>
</dbReference>
<keyword evidence="2" id="KW-0328">Glycosyltransferase</keyword>
<proteinExistence type="predicted"/>
<evidence type="ECO:0000313" key="10">
    <source>
        <dbReference type="Proteomes" id="UP001156694"/>
    </source>
</evidence>
<accession>A0ABQ5VVX9</accession>
<dbReference type="Pfam" id="PF00535">
    <property type="entry name" value="Glycos_transf_2"/>
    <property type="match status" value="1"/>
</dbReference>
<evidence type="ECO:0000256" key="6">
    <source>
        <dbReference type="ARBA" id="ARBA00023136"/>
    </source>
</evidence>
<evidence type="ECO:0000313" key="9">
    <source>
        <dbReference type="EMBL" id="GLQ35376.1"/>
    </source>
</evidence>
<name>A0ABQ5VVX9_9RHOB</name>
<protein>
    <recommendedName>
        <fullName evidence="8">Glycosyltransferase 2-like domain-containing protein</fullName>
    </recommendedName>
</protein>
<dbReference type="InterPro" id="IPR029044">
    <property type="entry name" value="Nucleotide-diphossugar_trans"/>
</dbReference>
<dbReference type="SUPFAM" id="SSF53448">
    <property type="entry name" value="Nucleotide-diphospho-sugar transferases"/>
    <property type="match status" value="1"/>
</dbReference>
<keyword evidence="5 7" id="KW-1133">Transmembrane helix</keyword>
<evidence type="ECO:0000256" key="3">
    <source>
        <dbReference type="ARBA" id="ARBA00022679"/>
    </source>
</evidence>
<feature type="transmembrane region" description="Helical" evidence="7">
    <location>
        <begin position="577"/>
        <end position="595"/>
    </location>
</feature>
<feature type="transmembrane region" description="Helical" evidence="7">
    <location>
        <begin position="436"/>
        <end position="458"/>
    </location>
</feature>
<dbReference type="RefSeq" id="WP_284377732.1">
    <property type="nucleotide sequence ID" value="NZ_BSNN01000004.1"/>
</dbReference>